<sequence length="621" mass="71805">MQHVALGCVILLSSTPYISGDSQFPVNRSLIAEALDLSWNTIRNTTFFEKVKISADGHSFIDQLDRHLDSYYDLNQNLSESPLNLKVIPKNMTRMMFYSKEISLDFLSVLRDRDFYLTRGTKDLPYIIQSYEIILRYVKLRHPLRYIESLVSGSGGASFFKQYMDIRNIGLGRISELQHMLTFLRYLRWVFAKVYLTVRYANETISMIKPPINKIVLTKYAAQEFSIENVVDSYDDCIRLFTNVISKASPIVYNSLFNEYKENVTFYQINIFQRMFIEKCYDFQWPHGYFKEPKQCALITSAPNLCKHLSAGSTCPVWFGCEKVRCEYLKEKTTVCLDQSHGIRKYEYFLPSHLENERPCDEFRWLRDQNMTSDGRPDWLCIPCKCICQKSSRQVSANRQRDRPYYYNKELVLTDFANNMVVVGAKLELIDDTLFIRVLQGRLLPNGEIDPDETNWLSPVYGDREEISIDGVDTIDLTQARADFDEVITGLGFTTTYAGPESSDPRMALQIFSHKYDSKNGRLNHVISGHKTSFAAKVEIHLEKLGPTVEQIIWNRFVRFTVSDGEIDGGRTTLPFISSKKVVPYTLSPLMSVRLYLRVRDVGPLVGLQLFIYDGGYSKYQ</sequence>
<evidence type="ECO:0000313" key="1">
    <source>
        <dbReference type="EMBL" id="KAJ8673878.1"/>
    </source>
</evidence>
<accession>A0ACC2NSS3</accession>
<protein>
    <submittedName>
        <fullName evidence="1">Uncharacterized protein</fullName>
    </submittedName>
</protein>
<keyword evidence="2" id="KW-1185">Reference proteome</keyword>
<organism evidence="1 2">
    <name type="scientific">Eretmocerus hayati</name>
    <dbReference type="NCBI Taxonomy" id="131215"/>
    <lineage>
        <taxon>Eukaryota</taxon>
        <taxon>Metazoa</taxon>
        <taxon>Ecdysozoa</taxon>
        <taxon>Arthropoda</taxon>
        <taxon>Hexapoda</taxon>
        <taxon>Insecta</taxon>
        <taxon>Pterygota</taxon>
        <taxon>Neoptera</taxon>
        <taxon>Endopterygota</taxon>
        <taxon>Hymenoptera</taxon>
        <taxon>Apocrita</taxon>
        <taxon>Proctotrupomorpha</taxon>
        <taxon>Chalcidoidea</taxon>
        <taxon>Aphelinidae</taxon>
        <taxon>Aphelininae</taxon>
        <taxon>Eretmocerus</taxon>
    </lineage>
</organism>
<dbReference type="Proteomes" id="UP001239111">
    <property type="component" value="Chromosome 3"/>
</dbReference>
<comment type="caution">
    <text evidence="1">The sequence shown here is derived from an EMBL/GenBank/DDBJ whole genome shotgun (WGS) entry which is preliminary data.</text>
</comment>
<reference evidence="1" key="1">
    <citation type="submission" date="2023-04" db="EMBL/GenBank/DDBJ databases">
        <title>A chromosome-level genome assembly of the parasitoid wasp Eretmocerus hayati.</title>
        <authorList>
            <person name="Zhong Y."/>
            <person name="Liu S."/>
            <person name="Liu Y."/>
        </authorList>
    </citation>
    <scope>NUCLEOTIDE SEQUENCE</scope>
    <source>
        <strain evidence="1">ZJU_SS_LIU_2023</strain>
    </source>
</reference>
<dbReference type="EMBL" id="CM056743">
    <property type="protein sequence ID" value="KAJ8673878.1"/>
    <property type="molecule type" value="Genomic_DNA"/>
</dbReference>
<gene>
    <name evidence="1" type="ORF">QAD02_005140</name>
</gene>
<evidence type="ECO:0000313" key="2">
    <source>
        <dbReference type="Proteomes" id="UP001239111"/>
    </source>
</evidence>
<name>A0ACC2NSS3_9HYME</name>
<proteinExistence type="predicted"/>